<dbReference type="STRING" id="1160091.B9T39_06905"/>
<gene>
    <name evidence="1" type="ORF">B9T39_06905</name>
</gene>
<name>A0A1Y2SWW6_9BIFI</name>
<accession>A0A1Y2SWW6</accession>
<evidence type="ECO:0000313" key="2">
    <source>
        <dbReference type="Proteomes" id="UP000243540"/>
    </source>
</evidence>
<comment type="caution">
    <text evidence="1">The sequence shown here is derived from an EMBL/GenBank/DDBJ whole genome shotgun (WGS) entry which is preliminary data.</text>
</comment>
<dbReference type="AlphaFoldDB" id="A0A1Y2SWW6"/>
<evidence type="ECO:0008006" key="3">
    <source>
        <dbReference type="Google" id="ProtNLM"/>
    </source>
</evidence>
<sequence>MYTRIDEALRGRNRCATSIFTSGKNATSLYTSITDTIGILNGLIVTSPMHTILTIMRENIPCEDSLQICDELARLYHITVEDLIRFLNTRSSCHDYQLLLYKLSLINPLSENGGESHARALMIKEGFEAPTLQVSIPNPLYDPHLPREESHRRHNTKTMRPDFLWLLDSKGKICHDTLTTPLPEGYHCIIAEMDGFDKYRNDVMLSRSNARDSKDKWYQEKDRDVALQALGYTVLHFSYDDVIENNGRRVRELLELAGIPHISAEEQKLRAYLNKKFSDTSLLITHTPKKPPTYDLWD</sequence>
<protein>
    <recommendedName>
        <fullName evidence="3">DUF559 domain-containing protein</fullName>
    </recommendedName>
</protein>
<organism evidence="1 2">
    <name type="scientific">Alloscardovia macacae</name>
    <dbReference type="NCBI Taxonomy" id="1160091"/>
    <lineage>
        <taxon>Bacteria</taxon>
        <taxon>Bacillati</taxon>
        <taxon>Actinomycetota</taxon>
        <taxon>Actinomycetes</taxon>
        <taxon>Bifidobacteriales</taxon>
        <taxon>Bifidobacteriaceae</taxon>
        <taxon>Alloscardovia</taxon>
    </lineage>
</organism>
<proteinExistence type="predicted"/>
<dbReference type="EMBL" id="NEKC01000017">
    <property type="protein sequence ID" value="OTA28411.1"/>
    <property type="molecule type" value="Genomic_DNA"/>
</dbReference>
<reference evidence="1 2" key="1">
    <citation type="submission" date="2017-04" db="EMBL/GenBank/DDBJ databases">
        <title>Draft genome sequences of Alloscardovia macacae UMA81211 and UMA81212 isolated from the feces of a rhesus macaque (Macaca mulatta).</title>
        <authorList>
            <person name="Albert K."/>
            <person name="Sela D.A."/>
        </authorList>
    </citation>
    <scope>NUCLEOTIDE SEQUENCE [LARGE SCALE GENOMIC DNA]</scope>
    <source>
        <strain evidence="1 2">UMA81212</strain>
    </source>
</reference>
<dbReference type="Proteomes" id="UP000243540">
    <property type="component" value="Unassembled WGS sequence"/>
</dbReference>
<evidence type="ECO:0000313" key="1">
    <source>
        <dbReference type="EMBL" id="OTA28411.1"/>
    </source>
</evidence>